<keyword evidence="6" id="KW-1185">Reference proteome</keyword>
<reference evidence="5 6" key="1">
    <citation type="journal article" date="2012" name="Stand. Genomic Sci.">
        <title>Complete genome sequence of Marinomonas posidonica type strain (IVIA-Po-181(T)).</title>
        <authorList>
            <person name="Lucas-Elio P."/>
            <person name="Goodwin L."/>
            <person name="Woyke T."/>
            <person name="Pitluck S."/>
            <person name="Nolan M."/>
            <person name="Kyrpides N.C."/>
            <person name="Detter J.C."/>
            <person name="Copeland A."/>
            <person name="Lu M."/>
            <person name="Bruce D."/>
            <person name="Detter C."/>
            <person name="Tapia R."/>
            <person name="Han S."/>
            <person name="Land M.L."/>
            <person name="Ivanova N."/>
            <person name="Mikhailova N."/>
            <person name="Johnston A.W."/>
            <person name="Sanchez-Amat A."/>
        </authorList>
    </citation>
    <scope>NUCLEOTIDE SEQUENCE [LARGE SCALE GENOMIC DNA]</scope>
    <source>
        <strain evidence="6">CECT 7376 / NCIMB 14433 / IVIA-Po-181</strain>
    </source>
</reference>
<dbReference type="EC" id="2.6.1.44" evidence="5"/>
<dbReference type="InterPro" id="IPR015424">
    <property type="entry name" value="PyrdxlP-dep_Trfase"/>
</dbReference>
<evidence type="ECO:0000313" key="6">
    <source>
        <dbReference type="Proteomes" id="UP000009230"/>
    </source>
</evidence>
<dbReference type="AlphaFoldDB" id="F6CSM8"/>
<dbReference type="GO" id="GO:0008453">
    <property type="term" value="F:alanine-glyoxylate transaminase activity"/>
    <property type="evidence" value="ECO:0007669"/>
    <property type="project" value="UniProtKB-EC"/>
</dbReference>
<comment type="similarity">
    <text evidence="2 4">Belongs to the class-III pyridoxal-phosphate-dependent aminotransferase family.</text>
</comment>
<dbReference type="InterPro" id="IPR015422">
    <property type="entry name" value="PyrdxlP-dep_Trfase_small"/>
</dbReference>
<dbReference type="STRING" id="491952.Mar181_3162"/>
<sequence length="441" mass="47404">MTDFYPKSNKPAQILDMNAFDRDKSKISGAVQRRLNNVGASSVLFYREPIEMVSAKGAWMTAADGSQYLDFYNNVPCIGHCHPAVIEAVSQQLSKLNTNTRYIVAIVDEYLEKLKATFPASLSNVVLTCSGSEANDLAMRLACKSTGGTGFIVTECAYHGNTAFVTQVSPSSLKNETLPNHVIAIPAPSVQNYGADIEQGFTNRVQAAIDELSQRGIKVAALLLDSIFSSDGVFSHPNGFLHSAVEVIHRAGGVYIADEVQPGFARTGENFWGFSAHGVVPDIVTMGKPMGNGFPMAGMVTNPHLLDAYCHDVGYFNTFGGNPVAAAAGLAVLNTLESERLQDNARILGDNLKTRLINIAEQSSIIGEIRGSGLFFGIDIQAQGTHSAELTIQVIDRLREQKILAGAAGKQGSTLKLRPPLCLTQSEADFFIEGFRKVALA</sequence>
<dbReference type="PANTHER" id="PTHR45688:SF13">
    <property type="entry name" value="ALANINE--GLYOXYLATE AMINOTRANSFERASE 2-LIKE"/>
    <property type="match status" value="1"/>
</dbReference>
<gene>
    <name evidence="5" type="ordered locus">Mar181_3162</name>
</gene>
<dbReference type="Pfam" id="PF00202">
    <property type="entry name" value="Aminotran_3"/>
    <property type="match status" value="1"/>
</dbReference>
<evidence type="ECO:0000256" key="3">
    <source>
        <dbReference type="ARBA" id="ARBA00022898"/>
    </source>
</evidence>
<evidence type="ECO:0000256" key="4">
    <source>
        <dbReference type="RuleBase" id="RU003560"/>
    </source>
</evidence>
<dbReference type="InterPro" id="IPR049704">
    <property type="entry name" value="Aminotrans_3_PPA_site"/>
</dbReference>
<keyword evidence="5" id="KW-0808">Transferase</keyword>
<dbReference type="InterPro" id="IPR005814">
    <property type="entry name" value="Aminotrans_3"/>
</dbReference>
<dbReference type="RefSeq" id="WP_013797656.1">
    <property type="nucleotide sequence ID" value="NC_015559.1"/>
</dbReference>
<dbReference type="Gene3D" id="3.40.640.10">
    <property type="entry name" value="Type I PLP-dependent aspartate aminotransferase-like (Major domain)"/>
    <property type="match status" value="1"/>
</dbReference>
<proteinExistence type="inferred from homology"/>
<accession>F6CSM8</accession>
<dbReference type="EMBL" id="CP002771">
    <property type="protein sequence ID" value="AEF56186.1"/>
    <property type="molecule type" value="Genomic_DNA"/>
</dbReference>
<dbReference type="OrthoDB" id="9801052at2"/>
<dbReference type="KEGG" id="mpc:Mar181_3162"/>
<organism evidence="5 6">
    <name type="scientific">Marinomonas posidonica (strain CECT 7376 / NCIMB 14433 / IVIA-Po-181)</name>
    <dbReference type="NCBI Taxonomy" id="491952"/>
    <lineage>
        <taxon>Bacteria</taxon>
        <taxon>Pseudomonadati</taxon>
        <taxon>Pseudomonadota</taxon>
        <taxon>Gammaproteobacteria</taxon>
        <taxon>Oceanospirillales</taxon>
        <taxon>Oceanospirillaceae</taxon>
        <taxon>Marinomonas</taxon>
    </lineage>
</organism>
<evidence type="ECO:0000313" key="5">
    <source>
        <dbReference type="EMBL" id="AEF56186.1"/>
    </source>
</evidence>
<evidence type="ECO:0000256" key="2">
    <source>
        <dbReference type="ARBA" id="ARBA00008954"/>
    </source>
</evidence>
<dbReference type="CDD" id="cd00610">
    <property type="entry name" value="OAT_like"/>
    <property type="match status" value="1"/>
</dbReference>
<dbReference type="eggNOG" id="COG0160">
    <property type="taxonomic scope" value="Bacteria"/>
</dbReference>
<dbReference type="HOGENOM" id="CLU_016922_8_0_6"/>
<dbReference type="Gene3D" id="3.90.1150.10">
    <property type="entry name" value="Aspartate Aminotransferase, domain 1"/>
    <property type="match status" value="1"/>
</dbReference>
<dbReference type="PROSITE" id="PS00600">
    <property type="entry name" value="AA_TRANSFER_CLASS_3"/>
    <property type="match status" value="1"/>
</dbReference>
<keyword evidence="5" id="KW-0032">Aminotransferase</keyword>
<name>F6CSM8_MARPP</name>
<dbReference type="GO" id="GO:0030170">
    <property type="term" value="F:pyridoxal phosphate binding"/>
    <property type="evidence" value="ECO:0007669"/>
    <property type="project" value="InterPro"/>
</dbReference>
<dbReference type="PIRSF" id="PIRSF000521">
    <property type="entry name" value="Transaminase_4ab_Lys_Orn"/>
    <property type="match status" value="1"/>
</dbReference>
<dbReference type="Proteomes" id="UP000009230">
    <property type="component" value="Chromosome"/>
</dbReference>
<evidence type="ECO:0000256" key="1">
    <source>
        <dbReference type="ARBA" id="ARBA00001933"/>
    </source>
</evidence>
<dbReference type="InterPro" id="IPR015421">
    <property type="entry name" value="PyrdxlP-dep_Trfase_major"/>
</dbReference>
<keyword evidence="3 4" id="KW-0663">Pyridoxal phosphate</keyword>
<dbReference type="PANTHER" id="PTHR45688">
    <property type="match status" value="1"/>
</dbReference>
<protein>
    <submittedName>
        <fullName evidence="5">Alanine--glyoxylate transaminase</fullName>
        <ecNumber evidence="5">2.6.1.44</ecNumber>
    </submittedName>
</protein>
<comment type="cofactor">
    <cofactor evidence="1">
        <name>pyridoxal 5'-phosphate</name>
        <dbReference type="ChEBI" id="CHEBI:597326"/>
    </cofactor>
</comment>
<dbReference type="SUPFAM" id="SSF53383">
    <property type="entry name" value="PLP-dependent transferases"/>
    <property type="match status" value="1"/>
</dbReference>